<dbReference type="InterPro" id="IPR040366">
    <property type="entry name" value="Nab2/ZC3H14"/>
</dbReference>
<dbReference type="Pfam" id="PF21803">
    <property type="entry name" value="Nab2-zf4"/>
    <property type="match status" value="1"/>
</dbReference>
<dbReference type="GO" id="GO:0043488">
    <property type="term" value="P:regulation of mRNA stability"/>
    <property type="evidence" value="ECO:0007669"/>
    <property type="project" value="InterPro"/>
</dbReference>
<evidence type="ECO:0000313" key="11">
    <source>
        <dbReference type="EMBL" id="EMG46629.1"/>
    </source>
</evidence>
<evidence type="ECO:0000256" key="8">
    <source>
        <dbReference type="SAM" id="MobiDB-lite"/>
    </source>
</evidence>
<comment type="subcellular location">
    <subcellularLocation>
        <location evidence="1">Nucleus</location>
    </subcellularLocation>
</comment>
<comment type="similarity">
    <text evidence="2">Belongs to the ZC3H14 family.</text>
</comment>
<accession>M3JW69</accession>
<dbReference type="EMBL" id="AOGT01001932">
    <property type="protein sequence ID" value="EMG46629.1"/>
    <property type="molecule type" value="Genomic_DNA"/>
</dbReference>
<dbReference type="InterPro" id="IPR043094">
    <property type="entry name" value="Nab2/ZC3H14_N_sf"/>
</dbReference>
<keyword evidence="7" id="KW-0539">Nucleus</keyword>
<keyword evidence="3" id="KW-0479">Metal-binding</keyword>
<keyword evidence="5" id="KW-0863">Zinc-finger</keyword>
<dbReference type="Pfam" id="PF21457">
    <property type="entry name" value="zf-CCCH_2-like_3"/>
    <property type="match status" value="1"/>
</dbReference>
<dbReference type="Gene3D" id="4.10.1000.40">
    <property type="match status" value="3"/>
</dbReference>
<sequence>MQFEPDNQLGKQLQSWLIQQIQQTYGKGAEDSQDIADYIIYLIVGKKNSQEIINEVQDVADISINLEFLETIYGEIRKLEAGAAAPEQQQQQQQQSQQQQQQVSMDISQIPTAPKRVLTEQEKLELRQQRFGGISSSKVVGRGGVGKFRNGQNANNNSHHGNFKRFPDAKRLEKALTDAAKHGGLKFVDNPPRGRCPDFPYCKNKACERSHPTKNCFQYPNCPNPPGTCNFLHPDQDQELIAKLETAKKEFEQKRTNQIMVKQGSCKYGLKCAKQSCPFAHPTPANPEAKIETLDWCAQGKNCQDPACVKSHPPPPSATGENVLSGADLALEQCKFGAQCTNVKCPRRHATSAVPCREGAACRRIDCTFNHPIKEPCRFGIKCMNKNCMYQHPEGRVIASNTWVNGAAVPSGNPMDRTFAVSEDQVMEQVGQ</sequence>
<proteinExistence type="inferred from homology"/>
<dbReference type="eggNOG" id="KOG3702">
    <property type="taxonomic scope" value="Eukaryota"/>
</dbReference>
<feature type="domain" description="RNA-binding Nab2-type zinc finger" evidence="9">
    <location>
        <begin position="214"/>
        <end position="241"/>
    </location>
</feature>
<dbReference type="OrthoDB" id="438553at2759"/>
<evidence type="ECO:0000256" key="4">
    <source>
        <dbReference type="ARBA" id="ARBA00022737"/>
    </source>
</evidence>
<dbReference type="HOGENOM" id="CLU_037973_0_0_1"/>
<dbReference type="FunFam" id="4.10.1000.40:FF:000003">
    <property type="entry name" value="Nuclear polyadenylated RNA-binding protein NAB2"/>
    <property type="match status" value="1"/>
</dbReference>
<evidence type="ECO:0000256" key="7">
    <source>
        <dbReference type="ARBA" id="ARBA00023242"/>
    </source>
</evidence>
<dbReference type="InterPro" id="IPR049017">
    <property type="entry name" value="Nab2_Znf4"/>
</dbReference>
<feature type="region of interest" description="Disordered" evidence="8">
    <location>
        <begin position="84"/>
        <end position="106"/>
    </location>
</feature>
<dbReference type="PANTHER" id="PTHR14738:SF29">
    <property type="entry name" value="ZINC FINGER CCCH DOMAIN-CONTAINING PROTEIN 14"/>
    <property type="match status" value="1"/>
</dbReference>
<dbReference type="GO" id="GO:0005737">
    <property type="term" value="C:cytoplasm"/>
    <property type="evidence" value="ECO:0007669"/>
    <property type="project" value="TreeGrafter"/>
</dbReference>
<protein>
    <submittedName>
        <fullName evidence="11">Nuclear polyadenylated RNA-binding protein, putative</fullName>
    </submittedName>
</protein>
<evidence type="ECO:0000259" key="10">
    <source>
        <dbReference type="Pfam" id="PF21803"/>
    </source>
</evidence>
<dbReference type="PANTHER" id="PTHR14738">
    <property type="entry name" value="ZINC FINGER CCCH DOMAIN-CONTAINING PROTEIN 14"/>
    <property type="match status" value="1"/>
</dbReference>
<evidence type="ECO:0000256" key="2">
    <source>
        <dbReference type="ARBA" id="ARBA00008423"/>
    </source>
</evidence>
<name>M3JW69_CANMX</name>
<evidence type="ECO:0000256" key="5">
    <source>
        <dbReference type="ARBA" id="ARBA00022771"/>
    </source>
</evidence>
<comment type="caution">
    <text evidence="11">The sequence shown here is derived from an EMBL/GenBank/DDBJ whole genome shotgun (WGS) entry which is preliminary data.</text>
</comment>
<dbReference type="Gene3D" id="1.10.340.40">
    <property type="entry name" value="Nuclear abundant poly(A) RNA-bind protein 2, N-terminal domain"/>
    <property type="match status" value="1"/>
</dbReference>
<reference evidence="11 12" key="1">
    <citation type="submission" date="2013-02" db="EMBL/GenBank/DDBJ databases">
        <title>Genome sequence of Candida maltosa Xu316, a potential industrial strain for xylitol and ethanol production.</title>
        <authorList>
            <person name="Yu J."/>
            <person name="Wang Q."/>
            <person name="Geng X."/>
            <person name="Bao W."/>
            <person name="He P."/>
            <person name="Cai J."/>
        </authorList>
    </citation>
    <scope>NUCLEOTIDE SEQUENCE [LARGE SCALE GENOMIC DNA]</scope>
    <source>
        <strain evidence="12">Xu316</strain>
    </source>
</reference>
<keyword evidence="4" id="KW-0677">Repeat</keyword>
<dbReference type="InterPro" id="IPR048410">
    <property type="entry name" value="Znf-CCCH_2-like_3"/>
</dbReference>
<dbReference type="GO" id="GO:0008270">
    <property type="term" value="F:zinc ion binding"/>
    <property type="evidence" value="ECO:0007669"/>
    <property type="project" value="UniProtKB-KW"/>
</dbReference>
<dbReference type="STRING" id="1245528.M3JW69"/>
<dbReference type="Proteomes" id="UP000011777">
    <property type="component" value="Unassembled WGS sequence"/>
</dbReference>
<dbReference type="AlphaFoldDB" id="M3JW69"/>
<keyword evidence="6" id="KW-0862">Zinc</keyword>
<evidence type="ECO:0000259" key="9">
    <source>
        <dbReference type="Pfam" id="PF21457"/>
    </source>
</evidence>
<evidence type="ECO:0000256" key="6">
    <source>
        <dbReference type="ARBA" id="ARBA00022833"/>
    </source>
</evidence>
<dbReference type="OMA" id="HAHPTKV"/>
<feature type="compositionally biased region" description="Low complexity" evidence="8">
    <location>
        <begin position="88"/>
        <end position="102"/>
    </location>
</feature>
<dbReference type="GO" id="GO:0008143">
    <property type="term" value="F:poly(A) binding"/>
    <property type="evidence" value="ECO:0007669"/>
    <property type="project" value="InterPro"/>
</dbReference>
<feature type="domain" description="Nab2 type CCCH zinc finger 4" evidence="10">
    <location>
        <begin position="285"/>
        <end position="313"/>
    </location>
</feature>
<gene>
    <name evidence="11" type="ORF">G210_3125</name>
</gene>
<keyword evidence="12" id="KW-1185">Reference proteome</keyword>
<dbReference type="Pfam" id="PF14608">
    <property type="entry name" value="zf-CCCH_2"/>
    <property type="match status" value="4"/>
</dbReference>
<evidence type="ECO:0000256" key="1">
    <source>
        <dbReference type="ARBA" id="ARBA00004123"/>
    </source>
</evidence>
<evidence type="ECO:0000256" key="3">
    <source>
        <dbReference type="ARBA" id="ARBA00022723"/>
    </source>
</evidence>
<organism evidence="11 12">
    <name type="scientific">Candida maltosa (strain Xu316)</name>
    <name type="common">Yeast</name>
    <dbReference type="NCBI Taxonomy" id="1245528"/>
    <lineage>
        <taxon>Eukaryota</taxon>
        <taxon>Fungi</taxon>
        <taxon>Dikarya</taxon>
        <taxon>Ascomycota</taxon>
        <taxon>Saccharomycotina</taxon>
        <taxon>Pichiomycetes</taxon>
        <taxon>Debaryomycetaceae</taxon>
        <taxon>Candida/Lodderomyces clade</taxon>
        <taxon>Candida</taxon>
    </lineage>
</organism>
<dbReference type="GO" id="GO:0005634">
    <property type="term" value="C:nucleus"/>
    <property type="evidence" value="ECO:0007669"/>
    <property type="project" value="UniProtKB-SubCell"/>
</dbReference>
<evidence type="ECO:0000313" key="12">
    <source>
        <dbReference type="Proteomes" id="UP000011777"/>
    </source>
</evidence>